<accession>A0A368KRV2</accession>
<comment type="caution">
    <text evidence="1">The sequence shown here is derived from an EMBL/GenBank/DDBJ whole genome shotgun (WGS) entry which is preliminary data.</text>
</comment>
<reference evidence="1 2" key="1">
    <citation type="submission" date="2018-07" db="EMBL/GenBank/DDBJ databases">
        <title>Comparative genomes isolates from brazilian mangrove.</title>
        <authorList>
            <person name="De Araujo J.E."/>
            <person name="Taketani R.G."/>
            <person name="Silva M.C.P."/>
            <person name="Lourenco M.V."/>
            <person name="Oliveira V.M."/>
            <person name="Andreote F.D."/>
        </authorList>
    </citation>
    <scope>NUCLEOTIDE SEQUENCE [LARGE SCALE GENOMIC DNA]</scope>
    <source>
        <strain evidence="1 2">HEX PRIS-MGV</strain>
    </source>
</reference>
<sequence length="186" mass="21334">MSLEEVLEIVYFLNGQKFMPGEYVWGRGGGNDPLQPDFTLKGKTLRSLRRHMANWRNDVLKKRPDLAKKACDWPRSEIAPLVHQDGDVKWLVFELLSDRALKLEGLAMNHCVESYVDECARRTASIWSLRIQRGGTPQRMVTIEVDPRNKEIVQVQGKSNSRPTSESRLIIERWAKQEGLKMTADG</sequence>
<evidence type="ECO:0000313" key="2">
    <source>
        <dbReference type="Proteomes" id="UP000253562"/>
    </source>
</evidence>
<protein>
    <submittedName>
        <fullName evidence="1">Uncharacterized protein</fullName>
    </submittedName>
</protein>
<dbReference type="RefSeq" id="WP_114368691.1">
    <property type="nucleotide sequence ID" value="NZ_QPEX01000019.1"/>
</dbReference>
<dbReference type="AlphaFoldDB" id="A0A368KRV2"/>
<gene>
    <name evidence="1" type="ORF">DTL42_10560</name>
</gene>
<organism evidence="1 2">
    <name type="scientific">Bremerella cremea</name>
    <dbReference type="NCBI Taxonomy" id="1031537"/>
    <lineage>
        <taxon>Bacteria</taxon>
        <taxon>Pseudomonadati</taxon>
        <taxon>Planctomycetota</taxon>
        <taxon>Planctomycetia</taxon>
        <taxon>Pirellulales</taxon>
        <taxon>Pirellulaceae</taxon>
        <taxon>Bremerella</taxon>
    </lineage>
</organism>
<proteinExistence type="predicted"/>
<name>A0A368KRV2_9BACT</name>
<dbReference type="OrthoDB" id="214484at2"/>
<dbReference type="Pfam" id="PF14284">
    <property type="entry name" value="PcfJ"/>
    <property type="match status" value="1"/>
</dbReference>
<evidence type="ECO:0000313" key="1">
    <source>
        <dbReference type="EMBL" id="RCS50544.1"/>
    </source>
</evidence>
<dbReference type="InterPro" id="IPR025586">
    <property type="entry name" value="PcfJ"/>
</dbReference>
<dbReference type="EMBL" id="QPEX01000019">
    <property type="protein sequence ID" value="RCS50544.1"/>
    <property type="molecule type" value="Genomic_DNA"/>
</dbReference>
<dbReference type="Proteomes" id="UP000253562">
    <property type="component" value="Unassembled WGS sequence"/>
</dbReference>